<accession>A0A9Q9B6V3</accession>
<evidence type="ECO:0000313" key="2">
    <source>
        <dbReference type="EMBL" id="USW58422.1"/>
    </source>
</evidence>
<feature type="compositionally biased region" description="Basic and acidic residues" evidence="1">
    <location>
        <begin position="1"/>
        <end position="26"/>
    </location>
</feature>
<reference evidence="2" key="1">
    <citation type="submission" date="2022-06" db="EMBL/GenBank/DDBJ databases">
        <title>Complete genome sequences of two strains of the flax pathogen Septoria linicola.</title>
        <authorList>
            <person name="Lapalu N."/>
            <person name="Simon A."/>
            <person name="Demenou B."/>
            <person name="Paumier D."/>
            <person name="Guillot M.-P."/>
            <person name="Gout L."/>
            <person name="Valade R."/>
        </authorList>
    </citation>
    <scope>NUCLEOTIDE SEQUENCE</scope>
    <source>
        <strain evidence="2">SE15195</strain>
    </source>
</reference>
<dbReference type="Proteomes" id="UP001056384">
    <property type="component" value="Chromosome 11"/>
</dbReference>
<protein>
    <submittedName>
        <fullName evidence="2">Uncharacterized protein</fullName>
    </submittedName>
</protein>
<name>A0A9Q9B6V3_9PEZI</name>
<organism evidence="2 3">
    <name type="scientific">Septoria linicola</name>
    <dbReference type="NCBI Taxonomy" id="215465"/>
    <lineage>
        <taxon>Eukaryota</taxon>
        <taxon>Fungi</taxon>
        <taxon>Dikarya</taxon>
        <taxon>Ascomycota</taxon>
        <taxon>Pezizomycotina</taxon>
        <taxon>Dothideomycetes</taxon>
        <taxon>Dothideomycetidae</taxon>
        <taxon>Mycosphaerellales</taxon>
        <taxon>Mycosphaerellaceae</taxon>
        <taxon>Septoria</taxon>
    </lineage>
</organism>
<gene>
    <name evidence="2" type="ORF">Slin15195_G117410</name>
</gene>
<evidence type="ECO:0000256" key="1">
    <source>
        <dbReference type="SAM" id="MobiDB-lite"/>
    </source>
</evidence>
<keyword evidence="3" id="KW-1185">Reference proteome</keyword>
<dbReference type="EMBL" id="CP099428">
    <property type="protein sequence ID" value="USW58422.1"/>
    <property type="molecule type" value="Genomic_DNA"/>
</dbReference>
<proteinExistence type="predicted"/>
<sequence>MFRPELLKSSDRAGEQDVSKALDRAKIPRNNSITPPPPSAAFLFRSTSDLHHVPGLRDNREALPPPYDHFNEQHGPLPPTHTAGK</sequence>
<dbReference type="AlphaFoldDB" id="A0A9Q9B6V3"/>
<feature type="compositionally biased region" description="Basic and acidic residues" evidence="1">
    <location>
        <begin position="48"/>
        <end position="61"/>
    </location>
</feature>
<evidence type="ECO:0000313" key="3">
    <source>
        <dbReference type="Proteomes" id="UP001056384"/>
    </source>
</evidence>
<feature type="region of interest" description="Disordered" evidence="1">
    <location>
        <begin position="1"/>
        <end position="85"/>
    </location>
</feature>